<proteinExistence type="predicted"/>
<gene>
    <name evidence="2" type="ORF">ONZ51_g1394</name>
</gene>
<name>A0AAD7U1J0_9APHY</name>
<evidence type="ECO:0000256" key="1">
    <source>
        <dbReference type="SAM" id="MobiDB-lite"/>
    </source>
</evidence>
<dbReference type="AlphaFoldDB" id="A0AAD7U1J0"/>
<organism evidence="2 3">
    <name type="scientific">Trametes cubensis</name>
    <dbReference type="NCBI Taxonomy" id="1111947"/>
    <lineage>
        <taxon>Eukaryota</taxon>
        <taxon>Fungi</taxon>
        <taxon>Dikarya</taxon>
        <taxon>Basidiomycota</taxon>
        <taxon>Agaricomycotina</taxon>
        <taxon>Agaricomycetes</taxon>
        <taxon>Polyporales</taxon>
        <taxon>Polyporaceae</taxon>
        <taxon>Trametes</taxon>
    </lineage>
</organism>
<feature type="region of interest" description="Disordered" evidence="1">
    <location>
        <begin position="1"/>
        <end position="94"/>
    </location>
</feature>
<evidence type="ECO:0000313" key="2">
    <source>
        <dbReference type="EMBL" id="KAJ8495963.1"/>
    </source>
</evidence>
<accession>A0AAD7U1J0</accession>
<keyword evidence="3" id="KW-1185">Reference proteome</keyword>
<protein>
    <submittedName>
        <fullName evidence="2">Uncharacterized protein</fullName>
    </submittedName>
</protein>
<evidence type="ECO:0000313" key="3">
    <source>
        <dbReference type="Proteomes" id="UP001215151"/>
    </source>
</evidence>
<reference evidence="2" key="1">
    <citation type="submission" date="2022-11" db="EMBL/GenBank/DDBJ databases">
        <title>Genome Sequence of Cubamyces cubensis.</title>
        <authorList>
            <person name="Buettner E."/>
        </authorList>
    </citation>
    <scope>NUCLEOTIDE SEQUENCE</scope>
    <source>
        <strain evidence="2">MPL-01</strain>
    </source>
</reference>
<feature type="compositionally biased region" description="Low complexity" evidence="1">
    <location>
        <begin position="72"/>
        <end position="91"/>
    </location>
</feature>
<feature type="compositionally biased region" description="Basic and acidic residues" evidence="1">
    <location>
        <begin position="21"/>
        <end position="30"/>
    </location>
</feature>
<dbReference type="Proteomes" id="UP001215151">
    <property type="component" value="Unassembled WGS sequence"/>
</dbReference>
<sequence length="154" mass="16616">MIPRLDCEESQSSSEGAVMSARKEQRRSQQIDDIISLLGQSGIIQEPEASEEHDQPDSVLSDTDESAGIATPPSILSQPRSSSSFSFVSHPPDTESALSIEVVMENPQEETKKVEDILELLSSSPRGEGCTSSKTDMEVVDEGAVEETICAYAI</sequence>
<dbReference type="EMBL" id="JAPEVG010000019">
    <property type="protein sequence ID" value="KAJ8495963.1"/>
    <property type="molecule type" value="Genomic_DNA"/>
</dbReference>
<comment type="caution">
    <text evidence="2">The sequence shown here is derived from an EMBL/GenBank/DDBJ whole genome shotgun (WGS) entry which is preliminary data.</text>
</comment>